<keyword evidence="1" id="KW-0812">Transmembrane</keyword>
<dbReference type="Pfam" id="PF13268">
    <property type="entry name" value="DUF4059"/>
    <property type="match status" value="1"/>
</dbReference>
<dbReference type="InterPro" id="IPR025134">
    <property type="entry name" value="DUF4059"/>
</dbReference>
<dbReference type="STRING" id="1291764.GCA_001311235_01247"/>
<keyword evidence="1" id="KW-1133">Transmembrane helix</keyword>
<keyword evidence="1" id="KW-0472">Membrane</keyword>
<comment type="caution">
    <text evidence="2">The sequence shown here is derived from an EMBL/GenBank/DDBJ whole genome shotgun (WGS) entry which is preliminary data.</text>
</comment>
<sequence length="74" mass="8424">MVLQLYLQGLLISAILVLILSAIYAFAYLVRHSDLPWSVRRNRIFDLILVDLLTIPVLSFAFLGLLIILKTRAL</sequence>
<name>A0A2A5RNI3_9LACT</name>
<feature type="transmembrane region" description="Helical" evidence="1">
    <location>
        <begin position="48"/>
        <end position="69"/>
    </location>
</feature>
<feature type="transmembrane region" description="Helical" evidence="1">
    <location>
        <begin position="6"/>
        <end position="27"/>
    </location>
</feature>
<gene>
    <name evidence="2" type="ORF">RT41_GL000697</name>
</gene>
<dbReference type="RefSeq" id="WP_054639263.1">
    <property type="nucleotide sequence ID" value="NZ_BBAL01000003.1"/>
</dbReference>
<proteinExistence type="predicted"/>
<reference evidence="2 3" key="1">
    <citation type="submission" date="2014-12" db="EMBL/GenBank/DDBJ databases">
        <title>Draft genome sequences of 10 type strains of Lactococcus.</title>
        <authorList>
            <person name="Sun Z."/>
            <person name="Zhong Z."/>
            <person name="Liu W."/>
            <person name="Zhang W."/>
            <person name="Zhang H."/>
        </authorList>
    </citation>
    <scope>NUCLEOTIDE SEQUENCE [LARGE SCALE GENOMIC DNA]</scope>
    <source>
        <strain evidence="2 3">JCM 16395</strain>
    </source>
</reference>
<dbReference type="EMBL" id="JXJU01000002">
    <property type="protein sequence ID" value="PCS00907.1"/>
    <property type="molecule type" value="Genomic_DNA"/>
</dbReference>
<evidence type="ECO:0000313" key="3">
    <source>
        <dbReference type="Proteomes" id="UP000218181"/>
    </source>
</evidence>
<dbReference type="OrthoDB" id="2243356at2"/>
<dbReference type="Proteomes" id="UP000218181">
    <property type="component" value="Unassembled WGS sequence"/>
</dbReference>
<keyword evidence="3" id="KW-1185">Reference proteome</keyword>
<accession>A0A2A5RNI3</accession>
<protein>
    <submittedName>
        <fullName evidence="2">Uncharacterized protein</fullName>
    </submittedName>
</protein>
<evidence type="ECO:0000313" key="2">
    <source>
        <dbReference type="EMBL" id="PCS00907.1"/>
    </source>
</evidence>
<evidence type="ECO:0000256" key="1">
    <source>
        <dbReference type="SAM" id="Phobius"/>
    </source>
</evidence>
<organism evidence="2 3">
    <name type="scientific">Lactococcus fujiensis JCM 16395</name>
    <dbReference type="NCBI Taxonomy" id="1291764"/>
    <lineage>
        <taxon>Bacteria</taxon>
        <taxon>Bacillati</taxon>
        <taxon>Bacillota</taxon>
        <taxon>Bacilli</taxon>
        <taxon>Lactobacillales</taxon>
        <taxon>Streptococcaceae</taxon>
        <taxon>Lactococcus</taxon>
    </lineage>
</organism>
<dbReference type="AlphaFoldDB" id="A0A2A5RNI3"/>